<dbReference type="EMBL" id="WJPO01000028">
    <property type="protein sequence ID" value="MRH22311.1"/>
    <property type="molecule type" value="Genomic_DNA"/>
</dbReference>
<reference evidence="1 2" key="1">
    <citation type="submission" date="2019-11" db="EMBL/GenBank/DDBJ databases">
        <title>Draft Whole-Genome sequence of the marine photosynthetic bacterium Rhodovulum strictum DSM 11289.</title>
        <authorList>
            <person name="Kyndt J.A."/>
            <person name="Meyer T.E."/>
        </authorList>
    </citation>
    <scope>NUCLEOTIDE SEQUENCE [LARGE SCALE GENOMIC DNA]</scope>
    <source>
        <strain evidence="1 2">DSM 11289</strain>
    </source>
</reference>
<sequence>MGSMARSPETARPCRGDCAGCRNAHDAAHDDIDVHHLTPVAIVRAEILAAVDELMEPLRPHA</sequence>
<keyword evidence="2" id="KW-1185">Reference proteome</keyword>
<gene>
    <name evidence="1" type="ORF">GH815_15105</name>
</gene>
<accession>A0A844B7R2</accession>
<name>A0A844B7R2_9RHOB</name>
<evidence type="ECO:0000313" key="1">
    <source>
        <dbReference type="EMBL" id="MRH22311.1"/>
    </source>
</evidence>
<proteinExistence type="predicted"/>
<dbReference type="Proteomes" id="UP000466730">
    <property type="component" value="Unassembled WGS sequence"/>
</dbReference>
<comment type="caution">
    <text evidence="1">The sequence shown here is derived from an EMBL/GenBank/DDBJ whole genome shotgun (WGS) entry which is preliminary data.</text>
</comment>
<dbReference type="RefSeq" id="WP_153749594.1">
    <property type="nucleotide sequence ID" value="NZ_BAAADI010000010.1"/>
</dbReference>
<evidence type="ECO:0000313" key="2">
    <source>
        <dbReference type="Proteomes" id="UP000466730"/>
    </source>
</evidence>
<protein>
    <submittedName>
        <fullName evidence="1">Uncharacterized protein</fullName>
    </submittedName>
</protein>
<organism evidence="1 2">
    <name type="scientific">Rhodovulum strictum</name>
    <dbReference type="NCBI Taxonomy" id="58314"/>
    <lineage>
        <taxon>Bacteria</taxon>
        <taxon>Pseudomonadati</taxon>
        <taxon>Pseudomonadota</taxon>
        <taxon>Alphaproteobacteria</taxon>
        <taxon>Rhodobacterales</taxon>
        <taxon>Paracoccaceae</taxon>
        <taxon>Rhodovulum</taxon>
    </lineage>
</organism>
<dbReference type="AlphaFoldDB" id="A0A844B7R2"/>